<protein>
    <submittedName>
        <fullName evidence="2">Uncharacterized protein</fullName>
    </submittedName>
</protein>
<dbReference type="AlphaFoldDB" id="A0A8J2Q475"/>
<feature type="transmembrane region" description="Helical" evidence="1">
    <location>
        <begin position="104"/>
        <end position="124"/>
    </location>
</feature>
<gene>
    <name evidence="2" type="ORF">CJOHNSTONI_LOCUS5296</name>
</gene>
<keyword evidence="3" id="KW-1185">Reference proteome</keyword>
<evidence type="ECO:0000313" key="3">
    <source>
        <dbReference type="Proteomes" id="UP000746747"/>
    </source>
</evidence>
<keyword evidence="1" id="KW-1133">Transmembrane helix</keyword>
<proteinExistence type="predicted"/>
<keyword evidence="1" id="KW-0472">Membrane</keyword>
<feature type="transmembrane region" description="Helical" evidence="1">
    <location>
        <begin position="36"/>
        <end position="56"/>
    </location>
</feature>
<reference evidence="2" key="1">
    <citation type="submission" date="2021-09" db="EMBL/GenBank/DDBJ databases">
        <authorList>
            <consortium name="Pathogen Informatics"/>
        </authorList>
    </citation>
    <scope>NUCLEOTIDE SEQUENCE</scope>
</reference>
<dbReference type="EMBL" id="CAKAEH010001362">
    <property type="protein sequence ID" value="CAG9535239.1"/>
    <property type="molecule type" value="Genomic_DNA"/>
</dbReference>
<keyword evidence="1" id="KW-0812">Transmembrane</keyword>
<comment type="caution">
    <text evidence="2">The sequence shown here is derived from an EMBL/GenBank/DDBJ whole genome shotgun (WGS) entry which is preliminary data.</text>
</comment>
<accession>A0A8J2Q475</accession>
<dbReference type="Proteomes" id="UP000746747">
    <property type="component" value="Unassembled WGS sequence"/>
</dbReference>
<evidence type="ECO:0000256" key="1">
    <source>
        <dbReference type="SAM" id="Phobius"/>
    </source>
</evidence>
<organism evidence="2 3">
    <name type="scientific">Cercopithifilaria johnstoni</name>
    <dbReference type="NCBI Taxonomy" id="2874296"/>
    <lineage>
        <taxon>Eukaryota</taxon>
        <taxon>Metazoa</taxon>
        <taxon>Ecdysozoa</taxon>
        <taxon>Nematoda</taxon>
        <taxon>Chromadorea</taxon>
        <taxon>Rhabditida</taxon>
        <taxon>Spirurina</taxon>
        <taxon>Spiruromorpha</taxon>
        <taxon>Filarioidea</taxon>
        <taxon>Onchocercidae</taxon>
        <taxon>Cercopithifilaria</taxon>
    </lineage>
</organism>
<name>A0A8J2Q475_9BILA</name>
<sequence>MSLWETNKPAILRGAISPLSHFTWLRVMPFQSLKAWFFHFFPYLAIFVVYVDLHFLTPTTRRKQGSSHHILPQELSCDLSLQNCHVISRRNLCLFYVLRHLRSAHYRFVLVASSYVALSIYYILHPRLYNRQVKRQSSVVDRNNPVRAGSQTGCIVDSHRLEQEGKLGSHPQLVHRRMCACAFFVIRGYMETHRRMNASHNDDIANHQQDELIWMSDMVTC</sequence>
<evidence type="ECO:0000313" key="2">
    <source>
        <dbReference type="EMBL" id="CAG9535239.1"/>
    </source>
</evidence>